<dbReference type="STRING" id="501024.RTCCBAU85039_1890"/>
<name>A0A1H8IEN5_9HYPH</name>
<dbReference type="EMBL" id="FOCV01000006">
    <property type="protein sequence ID" value="SEN66761.1"/>
    <property type="molecule type" value="Genomic_DNA"/>
</dbReference>
<sequence length="300" mass="33769">MPNIVSVILPTYNRSRSLVAAMNSVLVQSHKDLELIVVDDASTEDIESVVLGVGDTRVRYVRRTQNGGAGAARNTGLAHATGDYIAFQDSDDIWLPNKLERQLQLLASLPEHVRVVTGSKIVYYGPTRMLQAPPPEGPLRIDENQLVRLLTENRISVQNALFQKGCFPGTDWFDECASANEDWEFAIRLAQHTTIYEDIEPVVLGFISADSISMNDRRELIGYLRILRKNRTILRKLKIQRSLLMIGASRYFLKLGKRSTARKFLVASFLDNPPNIRLLISPMVKRAMHLSSWRPTRAGA</sequence>
<dbReference type="PANTHER" id="PTHR43685">
    <property type="entry name" value="GLYCOSYLTRANSFERASE"/>
    <property type="match status" value="1"/>
</dbReference>
<dbReference type="OrthoDB" id="9794124at2"/>
<evidence type="ECO:0000313" key="2">
    <source>
        <dbReference type="EMBL" id="SEH70639.1"/>
    </source>
</evidence>
<protein>
    <submittedName>
        <fullName evidence="3">Glycosyltransferase involved in cell wall bisynthesis</fullName>
    </submittedName>
    <submittedName>
        <fullName evidence="2">Putative glycosyltransferase EpsE</fullName>
        <ecNumber evidence="2">2.4.-.-</ecNumber>
    </submittedName>
</protein>
<dbReference type="InterPro" id="IPR029044">
    <property type="entry name" value="Nucleotide-diphossugar_trans"/>
</dbReference>
<dbReference type="PANTHER" id="PTHR43685:SF11">
    <property type="entry name" value="GLYCOSYLTRANSFERASE TAGX-RELATED"/>
    <property type="match status" value="1"/>
</dbReference>
<accession>A0A1H8IEN5</accession>
<dbReference type="EC" id="2.4.-.-" evidence="2"/>
<reference evidence="2" key="2">
    <citation type="submission" date="2016-10" db="EMBL/GenBank/DDBJ databases">
        <authorList>
            <person name="de Groot N.N."/>
        </authorList>
    </citation>
    <scope>NUCLEOTIDE SEQUENCE [LARGE SCALE GENOMIC DNA]</scope>
    <source>
        <strain evidence="2">CCBAU85039</strain>
    </source>
</reference>
<evidence type="ECO:0000313" key="3">
    <source>
        <dbReference type="EMBL" id="SEN66761.1"/>
    </source>
</evidence>
<gene>
    <name evidence="2" type="primary">epsE_1</name>
    <name evidence="2" type="ORF">RTCCBAU85039_1890</name>
    <name evidence="3" type="ORF">SAMN05216228_1006101</name>
</gene>
<keyword evidence="5" id="KW-1185">Reference proteome</keyword>
<dbReference type="AlphaFoldDB" id="A0A1H8IEN5"/>
<evidence type="ECO:0000259" key="1">
    <source>
        <dbReference type="Pfam" id="PF00535"/>
    </source>
</evidence>
<evidence type="ECO:0000313" key="4">
    <source>
        <dbReference type="Proteomes" id="UP000183063"/>
    </source>
</evidence>
<dbReference type="CDD" id="cd00761">
    <property type="entry name" value="Glyco_tranf_GTA_type"/>
    <property type="match status" value="1"/>
</dbReference>
<proteinExistence type="predicted"/>
<organism evidence="2 4">
    <name type="scientific">Rhizobium tibeticum</name>
    <dbReference type="NCBI Taxonomy" id="501024"/>
    <lineage>
        <taxon>Bacteria</taxon>
        <taxon>Pseudomonadati</taxon>
        <taxon>Pseudomonadota</taxon>
        <taxon>Alphaproteobacteria</taxon>
        <taxon>Hyphomicrobiales</taxon>
        <taxon>Rhizobiaceae</taxon>
        <taxon>Rhizobium/Agrobacterium group</taxon>
        <taxon>Rhizobium</taxon>
    </lineage>
</organism>
<dbReference type="Gene3D" id="3.90.550.10">
    <property type="entry name" value="Spore Coat Polysaccharide Biosynthesis Protein SpsA, Chain A"/>
    <property type="match status" value="1"/>
</dbReference>
<keyword evidence="2" id="KW-0328">Glycosyltransferase</keyword>
<dbReference type="InterPro" id="IPR050834">
    <property type="entry name" value="Glycosyltransf_2"/>
</dbReference>
<dbReference type="Pfam" id="PF00535">
    <property type="entry name" value="Glycos_transf_2"/>
    <property type="match status" value="1"/>
</dbReference>
<dbReference type="Proteomes" id="UP000183063">
    <property type="component" value="Unassembled WGS sequence"/>
</dbReference>
<dbReference type="Proteomes" id="UP000198939">
    <property type="component" value="Unassembled WGS sequence"/>
</dbReference>
<dbReference type="GO" id="GO:0016757">
    <property type="term" value="F:glycosyltransferase activity"/>
    <property type="evidence" value="ECO:0007669"/>
    <property type="project" value="UniProtKB-KW"/>
</dbReference>
<dbReference type="EMBL" id="FNXB01000008">
    <property type="protein sequence ID" value="SEH70639.1"/>
    <property type="molecule type" value="Genomic_DNA"/>
</dbReference>
<keyword evidence="2" id="KW-0808">Transferase</keyword>
<reference evidence="3 5" key="3">
    <citation type="submission" date="2016-10" db="EMBL/GenBank/DDBJ databases">
        <authorList>
            <person name="Varghese N."/>
            <person name="Submissions S."/>
        </authorList>
    </citation>
    <scope>NUCLEOTIDE SEQUENCE [LARGE SCALE GENOMIC DNA]</scope>
    <source>
        <strain evidence="3 5">CGMCC 1.7071</strain>
    </source>
</reference>
<dbReference type="InterPro" id="IPR001173">
    <property type="entry name" value="Glyco_trans_2-like"/>
</dbReference>
<reference evidence="4" key="1">
    <citation type="submission" date="2016-10" db="EMBL/GenBank/DDBJ databases">
        <authorList>
            <person name="Wibberg D."/>
        </authorList>
    </citation>
    <scope>NUCLEOTIDE SEQUENCE [LARGE SCALE GENOMIC DNA]</scope>
</reference>
<evidence type="ECO:0000313" key="5">
    <source>
        <dbReference type="Proteomes" id="UP000198939"/>
    </source>
</evidence>
<dbReference type="SUPFAM" id="SSF53448">
    <property type="entry name" value="Nucleotide-diphospho-sugar transferases"/>
    <property type="match status" value="1"/>
</dbReference>
<feature type="domain" description="Glycosyltransferase 2-like" evidence="1">
    <location>
        <begin position="6"/>
        <end position="113"/>
    </location>
</feature>